<reference evidence="10" key="2">
    <citation type="journal article" date="2023" name="IMA Fungus">
        <title>Comparative genomic study of the Penicillium genus elucidates a diverse pangenome and 15 lateral gene transfer events.</title>
        <authorList>
            <person name="Petersen C."/>
            <person name="Sorensen T."/>
            <person name="Nielsen M.R."/>
            <person name="Sondergaard T.E."/>
            <person name="Sorensen J.L."/>
            <person name="Fitzpatrick D.A."/>
            <person name="Frisvad J.C."/>
            <person name="Nielsen K.L."/>
        </authorList>
    </citation>
    <scope>NUCLEOTIDE SEQUENCE</scope>
    <source>
        <strain evidence="10">IBT 15544</strain>
    </source>
</reference>
<dbReference type="PRINTS" id="PR00171">
    <property type="entry name" value="SUGRTRNSPORT"/>
</dbReference>
<dbReference type="PANTHER" id="PTHR48022:SF69">
    <property type="entry name" value="SUGAR TRANSPORTER"/>
    <property type="match status" value="1"/>
</dbReference>
<dbReference type="GO" id="GO:0005351">
    <property type="term" value="F:carbohydrate:proton symporter activity"/>
    <property type="evidence" value="ECO:0007669"/>
    <property type="project" value="TreeGrafter"/>
</dbReference>
<evidence type="ECO:0000256" key="3">
    <source>
        <dbReference type="ARBA" id="ARBA00022448"/>
    </source>
</evidence>
<evidence type="ECO:0000256" key="7">
    <source>
        <dbReference type="RuleBase" id="RU003346"/>
    </source>
</evidence>
<dbReference type="GeneID" id="83179859"/>
<feature type="transmembrane region" description="Helical" evidence="8">
    <location>
        <begin position="380"/>
        <end position="400"/>
    </location>
</feature>
<comment type="caution">
    <text evidence="10">The sequence shown here is derived from an EMBL/GenBank/DDBJ whole genome shotgun (WGS) entry which is preliminary data.</text>
</comment>
<feature type="transmembrane region" description="Helical" evidence="8">
    <location>
        <begin position="346"/>
        <end position="368"/>
    </location>
</feature>
<dbReference type="EMBL" id="JAPQKR010000012">
    <property type="protein sequence ID" value="KAJ5204617.1"/>
    <property type="molecule type" value="Genomic_DNA"/>
</dbReference>
<evidence type="ECO:0000313" key="11">
    <source>
        <dbReference type="Proteomes" id="UP001150904"/>
    </source>
</evidence>
<dbReference type="InterPro" id="IPR003663">
    <property type="entry name" value="Sugar/inositol_transpt"/>
</dbReference>
<keyword evidence="3 7" id="KW-0813">Transport</keyword>
<organism evidence="10 11">
    <name type="scientific">Penicillium cinerascens</name>
    <dbReference type="NCBI Taxonomy" id="70096"/>
    <lineage>
        <taxon>Eukaryota</taxon>
        <taxon>Fungi</taxon>
        <taxon>Dikarya</taxon>
        <taxon>Ascomycota</taxon>
        <taxon>Pezizomycotina</taxon>
        <taxon>Eurotiomycetes</taxon>
        <taxon>Eurotiomycetidae</taxon>
        <taxon>Eurotiales</taxon>
        <taxon>Aspergillaceae</taxon>
        <taxon>Penicillium</taxon>
    </lineage>
</organism>
<dbReference type="InterPro" id="IPR036259">
    <property type="entry name" value="MFS_trans_sf"/>
</dbReference>
<feature type="domain" description="Major facilitator superfamily (MFS) profile" evidence="9">
    <location>
        <begin position="21"/>
        <end position="464"/>
    </location>
</feature>
<dbReference type="InterPro" id="IPR005828">
    <property type="entry name" value="MFS_sugar_transport-like"/>
</dbReference>
<evidence type="ECO:0000256" key="5">
    <source>
        <dbReference type="ARBA" id="ARBA00022989"/>
    </source>
</evidence>
<feature type="transmembrane region" description="Helical" evidence="8">
    <location>
        <begin position="412"/>
        <end position="434"/>
    </location>
</feature>
<feature type="transmembrane region" description="Helical" evidence="8">
    <location>
        <begin position="17"/>
        <end position="39"/>
    </location>
</feature>
<feature type="transmembrane region" description="Helical" evidence="8">
    <location>
        <begin position="123"/>
        <end position="144"/>
    </location>
</feature>
<protein>
    <recommendedName>
        <fullName evidence="9">Major facilitator superfamily (MFS) profile domain-containing protein</fullName>
    </recommendedName>
</protein>
<feature type="transmembrane region" description="Helical" evidence="8">
    <location>
        <begin position="59"/>
        <end position="80"/>
    </location>
</feature>
<feature type="transmembrane region" description="Helical" evidence="8">
    <location>
        <begin position="92"/>
        <end position="111"/>
    </location>
</feature>
<dbReference type="Gene3D" id="1.20.1250.20">
    <property type="entry name" value="MFS general substrate transporter like domains"/>
    <property type="match status" value="1"/>
</dbReference>
<evidence type="ECO:0000256" key="6">
    <source>
        <dbReference type="ARBA" id="ARBA00023136"/>
    </source>
</evidence>
<evidence type="ECO:0000256" key="8">
    <source>
        <dbReference type="SAM" id="Phobius"/>
    </source>
</evidence>
<dbReference type="InterPro" id="IPR005829">
    <property type="entry name" value="Sugar_transporter_CS"/>
</dbReference>
<dbReference type="NCBIfam" id="TIGR00879">
    <property type="entry name" value="SP"/>
    <property type="match status" value="1"/>
</dbReference>
<sequence length="540" mass="58784">MTTSAVPKYIGLSGKPLGVAISTILTFGFVLVGYDQGVMSGVISTPLWLSTFPQAAKDATLLGFVVAIYDLGCLLGALTCMVFGDKLGRKRACFLGGSCVVIGVIIQVTSLPGNDVQGTLAQFMIGRTITGMGNGINMASMPVLQAELSHSGRGTLVCLECGLIATGTMLSYWLNYGVRNYHSSMTWRFPIAFQIALALIYMAGVVFLPESPRWLCRMDRIEDASRVMAAVNGETPDSKRTRDDIRAIIDSINLEEALGAQFKIGDLTTGGPSQHWRRILLGVTSQFFQQIGGCNAVIYYLPILFTSSLGQTQQESLLLGGINMIVYAVFSLLSFFTVERVGRRKLFLIGSGGQCLAMVITFACLIPKSKSAANGAAFGLFLYIAVFGATYLTVPWLWAAEINPLRIRAKGAALANIVNWSINFLVVMVTPIMIAHIGWGTYLFFAAVNFCFLPCIYFFYPEVAGRSLEEIDLIFAKGYLEKISYVKAAKELPKLSVEDMERLAVEYGLTDEISLTKKLDLPMVEKQGATEHIESQSSST</sequence>
<dbReference type="GO" id="GO:0016020">
    <property type="term" value="C:membrane"/>
    <property type="evidence" value="ECO:0007669"/>
    <property type="project" value="UniProtKB-SubCell"/>
</dbReference>
<evidence type="ECO:0000259" key="9">
    <source>
        <dbReference type="PROSITE" id="PS50850"/>
    </source>
</evidence>
<dbReference type="GO" id="GO:0015793">
    <property type="term" value="P:glycerol transmembrane transport"/>
    <property type="evidence" value="ECO:0007669"/>
    <property type="project" value="TreeGrafter"/>
</dbReference>
<dbReference type="RefSeq" id="XP_058309096.1">
    <property type="nucleotide sequence ID" value="XM_058452558.1"/>
</dbReference>
<evidence type="ECO:0000313" key="10">
    <source>
        <dbReference type="EMBL" id="KAJ5204617.1"/>
    </source>
</evidence>
<evidence type="ECO:0000256" key="1">
    <source>
        <dbReference type="ARBA" id="ARBA00004141"/>
    </source>
</evidence>
<accession>A0A9W9T089</accession>
<dbReference type="InterPro" id="IPR020846">
    <property type="entry name" value="MFS_dom"/>
</dbReference>
<reference evidence="10" key="1">
    <citation type="submission" date="2022-12" db="EMBL/GenBank/DDBJ databases">
        <authorList>
            <person name="Petersen C."/>
        </authorList>
    </citation>
    <scope>NUCLEOTIDE SEQUENCE</scope>
    <source>
        <strain evidence="10">IBT 15544</strain>
    </source>
</reference>
<dbReference type="PROSITE" id="PS00216">
    <property type="entry name" value="SUGAR_TRANSPORT_1"/>
    <property type="match status" value="1"/>
</dbReference>
<evidence type="ECO:0000256" key="4">
    <source>
        <dbReference type="ARBA" id="ARBA00022692"/>
    </source>
</evidence>
<keyword evidence="5 8" id="KW-1133">Transmembrane helix</keyword>
<dbReference type="Proteomes" id="UP001150904">
    <property type="component" value="Unassembled WGS sequence"/>
</dbReference>
<dbReference type="AlphaFoldDB" id="A0A9W9T089"/>
<feature type="transmembrane region" description="Helical" evidence="8">
    <location>
        <begin position="156"/>
        <end position="175"/>
    </location>
</feature>
<dbReference type="PROSITE" id="PS50850">
    <property type="entry name" value="MFS"/>
    <property type="match status" value="1"/>
</dbReference>
<gene>
    <name evidence="10" type="ORF">N7498_005496</name>
</gene>
<dbReference type="PANTHER" id="PTHR48022">
    <property type="entry name" value="PLASTIDIC GLUCOSE TRANSPORTER 4"/>
    <property type="match status" value="1"/>
</dbReference>
<feature type="transmembrane region" description="Helical" evidence="8">
    <location>
        <begin position="187"/>
        <end position="208"/>
    </location>
</feature>
<comment type="similarity">
    <text evidence="2 7">Belongs to the major facilitator superfamily. Sugar transporter (TC 2.A.1.1) family.</text>
</comment>
<proteinExistence type="inferred from homology"/>
<dbReference type="SUPFAM" id="SSF103473">
    <property type="entry name" value="MFS general substrate transporter"/>
    <property type="match status" value="1"/>
</dbReference>
<feature type="transmembrane region" description="Helical" evidence="8">
    <location>
        <begin position="440"/>
        <end position="460"/>
    </location>
</feature>
<feature type="transmembrane region" description="Helical" evidence="8">
    <location>
        <begin position="317"/>
        <end position="339"/>
    </location>
</feature>
<dbReference type="OrthoDB" id="6133115at2759"/>
<name>A0A9W9T089_9EURO</name>
<keyword evidence="11" id="KW-1185">Reference proteome</keyword>
<dbReference type="Pfam" id="PF00083">
    <property type="entry name" value="Sugar_tr"/>
    <property type="match status" value="1"/>
</dbReference>
<keyword evidence="6 8" id="KW-0472">Membrane</keyword>
<dbReference type="FunFam" id="1.20.1250.20:FF:000061">
    <property type="entry name" value="MFS sugar transporter"/>
    <property type="match status" value="1"/>
</dbReference>
<keyword evidence="4 8" id="KW-0812">Transmembrane</keyword>
<comment type="subcellular location">
    <subcellularLocation>
        <location evidence="1">Membrane</location>
        <topology evidence="1">Multi-pass membrane protein</topology>
    </subcellularLocation>
</comment>
<feature type="transmembrane region" description="Helical" evidence="8">
    <location>
        <begin position="287"/>
        <end position="305"/>
    </location>
</feature>
<evidence type="ECO:0000256" key="2">
    <source>
        <dbReference type="ARBA" id="ARBA00010992"/>
    </source>
</evidence>
<dbReference type="InterPro" id="IPR050360">
    <property type="entry name" value="MFS_Sugar_Transporters"/>
</dbReference>